<sequence length="84" mass="9036">MAITFTKLGHCTLPATRTIEGYSARDGRAHGELDRVVRACDAHVETARTEWLAGLTPYAVTHTGNRSVCGQLTDFTDNGTDDAA</sequence>
<evidence type="ECO:0000313" key="1">
    <source>
        <dbReference type="EMBL" id="WUQ18324.1"/>
    </source>
</evidence>
<gene>
    <name evidence="1" type="ORF">OG517_43615</name>
</gene>
<reference evidence="1" key="1">
    <citation type="submission" date="2022-10" db="EMBL/GenBank/DDBJ databases">
        <title>The complete genomes of actinobacterial strains from the NBC collection.</title>
        <authorList>
            <person name="Joergensen T.S."/>
            <person name="Alvarez Arevalo M."/>
            <person name="Sterndorff E.B."/>
            <person name="Faurdal D."/>
            <person name="Vuksanovic O."/>
            <person name="Mourched A.-S."/>
            <person name="Charusanti P."/>
            <person name="Shaw S."/>
            <person name="Blin K."/>
            <person name="Weber T."/>
        </authorList>
    </citation>
    <scope>NUCLEOTIDE SEQUENCE</scope>
    <source>
        <strain evidence="1">NBC_00248</strain>
        <plasmid evidence="1">unnamed2</plasmid>
    </source>
</reference>
<name>A0ABZ1TUW3_STRVG</name>
<accession>A0ABZ1TUW3</accession>
<dbReference type="EMBL" id="CP108092">
    <property type="protein sequence ID" value="WUQ18324.1"/>
    <property type="molecule type" value="Genomic_DNA"/>
</dbReference>
<dbReference type="RefSeq" id="WP_328966268.1">
    <property type="nucleotide sequence ID" value="NZ_CP108092.1"/>
</dbReference>
<geneLocation type="plasmid" evidence="1 2">
    <name>unnamed2</name>
</geneLocation>
<proteinExistence type="predicted"/>
<evidence type="ECO:0000313" key="2">
    <source>
        <dbReference type="Proteomes" id="UP001432039"/>
    </source>
</evidence>
<keyword evidence="2" id="KW-1185">Reference proteome</keyword>
<dbReference type="Proteomes" id="UP001432039">
    <property type="component" value="Plasmid unnamed2"/>
</dbReference>
<protein>
    <submittedName>
        <fullName evidence="1">Uncharacterized protein</fullName>
    </submittedName>
</protein>
<keyword evidence="1" id="KW-0614">Plasmid</keyword>
<organism evidence="1 2">
    <name type="scientific">Streptomyces virginiae</name>
    <name type="common">Streptomyces cinnamonensis</name>
    <dbReference type="NCBI Taxonomy" id="1961"/>
    <lineage>
        <taxon>Bacteria</taxon>
        <taxon>Bacillati</taxon>
        <taxon>Actinomycetota</taxon>
        <taxon>Actinomycetes</taxon>
        <taxon>Kitasatosporales</taxon>
        <taxon>Streptomycetaceae</taxon>
        <taxon>Streptomyces</taxon>
    </lineage>
</organism>